<sequence>MSLQSLDRTQWSYAEALAHVQNVTVARRATEAAKAPPKPVPTHNHWNPPQDPTIAWKGEAENELLVALRDGDLIAQGRYTEERPNGWGYGSGSGFGLHSGYHT</sequence>
<feature type="non-terminal residue" evidence="2">
    <location>
        <position position="103"/>
    </location>
</feature>
<organism evidence="2 3">
    <name type="scientific">Rhodosalinus halophilus</name>
    <dbReference type="NCBI Taxonomy" id="2259333"/>
    <lineage>
        <taxon>Bacteria</taxon>
        <taxon>Pseudomonadati</taxon>
        <taxon>Pseudomonadota</taxon>
        <taxon>Alphaproteobacteria</taxon>
        <taxon>Rhodobacterales</taxon>
        <taxon>Paracoccaceae</taxon>
        <taxon>Rhodosalinus</taxon>
    </lineage>
</organism>
<feature type="region of interest" description="Disordered" evidence="1">
    <location>
        <begin position="81"/>
        <end position="103"/>
    </location>
</feature>
<feature type="region of interest" description="Disordered" evidence="1">
    <location>
        <begin position="28"/>
        <end position="54"/>
    </location>
</feature>
<reference evidence="2 3" key="1">
    <citation type="submission" date="2018-07" db="EMBL/GenBank/DDBJ databases">
        <title>Rhodosalinus sp. strain E84T genomic sequence and assembly.</title>
        <authorList>
            <person name="Liu Z.-W."/>
            <person name="Lu D.-C."/>
        </authorList>
    </citation>
    <scope>NUCLEOTIDE SEQUENCE [LARGE SCALE GENOMIC DNA]</scope>
    <source>
        <strain evidence="2 3">E84</strain>
    </source>
</reference>
<dbReference type="AlphaFoldDB" id="A0A365U3M5"/>
<evidence type="ECO:0000313" key="2">
    <source>
        <dbReference type="EMBL" id="RBI82142.1"/>
    </source>
</evidence>
<evidence type="ECO:0000313" key="3">
    <source>
        <dbReference type="Proteomes" id="UP000253370"/>
    </source>
</evidence>
<dbReference type="Proteomes" id="UP000253370">
    <property type="component" value="Unassembled WGS sequence"/>
</dbReference>
<evidence type="ECO:0000256" key="1">
    <source>
        <dbReference type="SAM" id="MobiDB-lite"/>
    </source>
</evidence>
<keyword evidence="3" id="KW-1185">Reference proteome</keyword>
<dbReference type="EMBL" id="QNTQ01000073">
    <property type="protein sequence ID" value="RBI82142.1"/>
    <property type="molecule type" value="Genomic_DNA"/>
</dbReference>
<comment type="caution">
    <text evidence="2">The sequence shown here is derived from an EMBL/GenBank/DDBJ whole genome shotgun (WGS) entry which is preliminary data.</text>
</comment>
<name>A0A365U3M5_9RHOB</name>
<gene>
    <name evidence="2" type="ORF">DRV85_18915</name>
</gene>
<accession>A0A365U3M5</accession>
<feature type="compositionally biased region" description="Gly residues" evidence="1">
    <location>
        <begin position="87"/>
        <end position="97"/>
    </location>
</feature>
<protein>
    <submittedName>
        <fullName evidence="2">Uncharacterized protein</fullName>
    </submittedName>
</protein>
<proteinExistence type="predicted"/>